<keyword evidence="1" id="KW-0472">Membrane</keyword>
<organism evidence="2 3">
    <name type="scientific">Rubripirellula amarantea</name>
    <dbReference type="NCBI Taxonomy" id="2527999"/>
    <lineage>
        <taxon>Bacteria</taxon>
        <taxon>Pseudomonadati</taxon>
        <taxon>Planctomycetota</taxon>
        <taxon>Planctomycetia</taxon>
        <taxon>Pirellulales</taxon>
        <taxon>Pirellulaceae</taxon>
        <taxon>Rubripirellula</taxon>
    </lineage>
</organism>
<evidence type="ECO:0000256" key="1">
    <source>
        <dbReference type="SAM" id="Phobius"/>
    </source>
</evidence>
<sequence>MQRQEQLVAFLFIAVVACYPLFLSAPNSSSLMPLLDAWGVVFFKWAQKELIFRLIA</sequence>
<dbReference type="EMBL" id="SJPI01000002">
    <property type="protein sequence ID" value="TWT51452.1"/>
    <property type="molecule type" value="Genomic_DNA"/>
</dbReference>
<accession>A0A5C5WNQ8</accession>
<keyword evidence="3" id="KW-1185">Reference proteome</keyword>
<evidence type="ECO:0000313" key="3">
    <source>
        <dbReference type="Proteomes" id="UP000316598"/>
    </source>
</evidence>
<comment type="caution">
    <text evidence="2">The sequence shown here is derived from an EMBL/GenBank/DDBJ whole genome shotgun (WGS) entry which is preliminary data.</text>
</comment>
<name>A0A5C5WNQ8_9BACT</name>
<reference evidence="2 3" key="1">
    <citation type="submission" date="2019-02" db="EMBL/GenBank/DDBJ databases">
        <title>Deep-cultivation of Planctomycetes and their phenomic and genomic characterization uncovers novel biology.</title>
        <authorList>
            <person name="Wiegand S."/>
            <person name="Jogler M."/>
            <person name="Boedeker C."/>
            <person name="Pinto D."/>
            <person name="Vollmers J."/>
            <person name="Rivas-Marin E."/>
            <person name="Kohn T."/>
            <person name="Peeters S.H."/>
            <person name="Heuer A."/>
            <person name="Rast P."/>
            <person name="Oberbeckmann S."/>
            <person name="Bunk B."/>
            <person name="Jeske O."/>
            <person name="Meyerdierks A."/>
            <person name="Storesund J.E."/>
            <person name="Kallscheuer N."/>
            <person name="Luecker S."/>
            <person name="Lage O.M."/>
            <person name="Pohl T."/>
            <person name="Merkel B.J."/>
            <person name="Hornburger P."/>
            <person name="Mueller R.-W."/>
            <person name="Bruemmer F."/>
            <person name="Labrenz M."/>
            <person name="Spormann A.M."/>
            <person name="Op Den Camp H."/>
            <person name="Overmann J."/>
            <person name="Amann R."/>
            <person name="Jetten M.S.M."/>
            <person name="Mascher T."/>
            <person name="Medema M.H."/>
            <person name="Devos D.P."/>
            <person name="Kaster A.-K."/>
            <person name="Ovreas L."/>
            <person name="Rohde M."/>
            <person name="Galperin M.Y."/>
            <person name="Jogler C."/>
        </authorList>
    </citation>
    <scope>NUCLEOTIDE SEQUENCE [LARGE SCALE GENOMIC DNA]</scope>
    <source>
        <strain evidence="2 3">Pla22</strain>
    </source>
</reference>
<dbReference type="AlphaFoldDB" id="A0A5C5WNQ8"/>
<gene>
    <name evidence="2" type="ORF">Pla22_42300</name>
</gene>
<keyword evidence="1" id="KW-0812">Transmembrane</keyword>
<proteinExistence type="predicted"/>
<protein>
    <submittedName>
        <fullName evidence="2">Uncharacterized protein</fullName>
    </submittedName>
</protein>
<dbReference type="PROSITE" id="PS51257">
    <property type="entry name" value="PROKAR_LIPOPROTEIN"/>
    <property type="match status" value="1"/>
</dbReference>
<evidence type="ECO:0000313" key="2">
    <source>
        <dbReference type="EMBL" id="TWT51452.1"/>
    </source>
</evidence>
<dbReference type="Proteomes" id="UP000316598">
    <property type="component" value="Unassembled WGS sequence"/>
</dbReference>
<feature type="transmembrane region" description="Helical" evidence="1">
    <location>
        <begin position="7"/>
        <end position="25"/>
    </location>
</feature>
<keyword evidence="1" id="KW-1133">Transmembrane helix</keyword>